<evidence type="ECO:0000256" key="1">
    <source>
        <dbReference type="SAM" id="MobiDB-lite"/>
    </source>
</evidence>
<sequence length="256" mass="26276">MAETVADPTAQAPDGAGDSVVAVGETPGQRTGSAGTGEPVGHTRLVDLLLDQAPGTVKEPDLVVLAYARPETNGFKTVASYLNMRTGGEAHSFALCGQGIGASFSAVRVADAYARTGRSERSLIAVVDCAEPGSAEQQGDPAVDSGVLLGFDTGPGPGAVRPSPPWNGPPSWRSASPLWCPTAGACWWCSARAPIPGSCRPRARILHRAAPAGTGVWTELACHWAQWESAYPVVALCDTDGGSGTGHLLVLHGTLD</sequence>
<dbReference type="EMBL" id="AF324838">
    <property type="protein sequence ID" value="AEU17890.1"/>
    <property type="molecule type" value="Genomic_DNA"/>
</dbReference>
<dbReference type="InterPro" id="IPR016039">
    <property type="entry name" value="Thiolase-like"/>
</dbReference>
<accession>G9VYV2</accession>
<gene>
    <name evidence="2" type="primary">simX7</name>
</gene>
<evidence type="ECO:0000313" key="2">
    <source>
        <dbReference type="EMBL" id="AEU17890.1"/>
    </source>
</evidence>
<reference evidence="2" key="1">
    <citation type="journal article" date="2002" name="Antimicrob. Agents Chemother.">
        <title>Biosynthetic gene cluster of simocyclinone, a natural multihybrid antibiotic.</title>
        <authorList>
            <person name="Trefzer A."/>
            <person name="Pelzer S."/>
            <person name="Schimana J."/>
            <person name="Stockert S."/>
            <person name="Bihlmaier C."/>
            <person name="Fiedler H.P."/>
            <person name="Welzel K."/>
            <person name="Vente A."/>
            <person name="Bechthold A."/>
        </authorList>
    </citation>
    <scope>NUCLEOTIDE SEQUENCE</scope>
    <source>
        <strain evidence="2">Tue6040</strain>
    </source>
</reference>
<reference evidence="2" key="2">
    <citation type="submission" date="2011-11" db="EMBL/GenBank/DDBJ databases">
        <title>The simocyclinone biosynthetic gene cluster isolated from Streptomyces antibioticus Tue6040.</title>
        <authorList>
            <person name="Trefzer A."/>
            <person name="Bechthold A."/>
        </authorList>
    </citation>
    <scope>NUCLEOTIDE SEQUENCE</scope>
    <source>
        <strain evidence="2">Tue6040</strain>
    </source>
</reference>
<dbReference type="AlphaFoldDB" id="G9VYV2"/>
<feature type="region of interest" description="Disordered" evidence="1">
    <location>
        <begin position="1"/>
        <end position="40"/>
    </location>
</feature>
<protein>
    <submittedName>
        <fullName evidence="2">Uncharacterized protein simX7</fullName>
    </submittedName>
</protein>
<proteinExistence type="predicted"/>
<name>G9VYV2_STRAT</name>
<organism evidence="2">
    <name type="scientific">Streptomyces antibioticus</name>
    <dbReference type="NCBI Taxonomy" id="1890"/>
    <lineage>
        <taxon>Bacteria</taxon>
        <taxon>Bacillati</taxon>
        <taxon>Actinomycetota</taxon>
        <taxon>Actinomycetes</taxon>
        <taxon>Kitasatosporales</taxon>
        <taxon>Streptomycetaceae</taxon>
        <taxon>Streptomyces</taxon>
    </lineage>
</organism>
<dbReference type="Gene3D" id="3.40.47.10">
    <property type="match status" value="1"/>
</dbReference>
<dbReference type="GO" id="GO:0016747">
    <property type="term" value="F:acyltransferase activity, transferring groups other than amino-acyl groups"/>
    <property type="evidence" value="ECO:0007669"/>
    <property type="project" value="UniProtKB-ARBA"/>
</dbReference>